<dbReference type="PROSITE" id="PS00028">
    <property type="entry name" value="ZINC_FINGER_C2H2_1"/>
    <property type="match status" value="1"/>
</dbReference>
<evidence type="ECO:0000313" key="3">
    <source>
        <dbReference type="EMBL" id="PLN82652.1"/>
    </source>
</evidence>
<organism evidence="3 4">
    <name type="scientific">Aspergillus taichungensis</name>
    <dbReference type="NCBI Taxonomy" id="482145"/>
    <lineage>
        <taxon>Eukaryota</taxon>
        <taxon>Fungi</taxon>
        <taxon>Dikarya</taxon>
        <taxon>Ascomycota</taxon>
        <taxon>Pezizomycotina</taxon>
        <taxon>Eurotiomycetes</taxon>
        <taxon>Eurotiomycetidae</taxon>
        <taxon>Eurotiales</taxon>
        <taxon>Aspergillaceae</taxon>
        <taxon>Aspergillus</taxon>
        <taxon>Aspergillus subgen. Circumdati</taxon>
    </lineage>
</organism>
<dbReference type="InterPro" id="IPR036236">
    <property type="entry name" value="Znf_C2H2_sf"/>
</dbReference>
<dbReference type="SMART" id="SM00355">
    <property type="entry name" value="ZnF_C2H2"/>
    <property type="match status" value="2"/>
</dbReference>
<dbReference type="Proteomes" id="UP000235023">
    <property type="component" value="Unassembled WGS sequence"/>
</dbReference>
<dbReference type="PROSITE" id="PS50157">
    <property type="entry name" value="ZINC_FINGER_C2H2_2"/>
    <property type="match status" value="1"/>
</dbReference>
<evidence type="ECO:0000259" key="2">
    <source>
        <dbReference type="PROSITE" id="PS50157"/>
    </source>
</evidence>
<evidence type="ECO:0000256" key="1">
    <source>
        <dbReference type="PROSITE-ProRule" id="PRU00042"/>
    </source>
</evidence>
<sequence>MADKVHPAKEDSSTTCDQCGKTFFSLRSLEQHKRSPVHRPLANLTCVSRKCQSTFNCPSALLHHLESGGCASGWTRERINMVLHKSDTERVFTTGVISLQSSSTSSASQTPILTPSTPTLSPCDWSLVDVEEGVRTWSLQTQDFHSLNGESSISDASFLQETAGLTIQCSACSMMGIRRTFINMAALQQHMSSPAHDPETIKCPSAFFNQANPSKMPEIRYFKTLSGMIQHVESGGCVGGKGTLRKMLEYLRVEVLQLEWSGTLLQE</sequence>
<dbReference type="OrthoDB" id="6105938at2759"/>
<evidence type="ECO:0000313" key="4">
    <source>
        <dbReference type="Proteomes" id="UP000235023"/>
    </source>
</evidence>
<proteinExistence type="predicted"/>
<feature type="domain" description="C2H2-type" evidence="2">
    <location>
        <begin position="14"/>
        <end position="38"/>
    </location>
</feature>
<reference evidence="4" key="1">
    <citation type="submission" date="2017-12" db="EMBL/GenBank/DDBJ databases">
        <authorList>
            <consortium name="DOE Joint Genome Institute"/>
            <person name="Mondo S.J."/>
            <person name="Kjaerbolling I."/>
            <person name="Vesth T.C."/>
            <person name="Frisvad J.C."/>
            <person name="Nybo J.L."/>
            <person name="Theobald S."/>
            <person name="Kuo A."/>
            <person name="Bowyer P."/>
            <person name="Matsuda Y."/>
            <person name="Lyhne E.K."/>
            <person name="Kogle M.E."/>
            <person name="Clum A."/>
            <person name="Lipzen A."/>
            <person name="Salamov A."/>
            <person name="Ngan C.Y."/>
            <person name="Daum C."/>
            <person name="Chiniquy J."/>
            <person name="Barry K."/>
            <person name="LaButti K."/>
            <person name="Haridas S."/>
            <person name="Simmons B.A."/>
            <person name="Magnuson J.K."/>
            <person name="Mortensen U.H."/>
            <person name="Larsen T.O."/>
            <person name="Grigoriev I.V."/>
            <person name="Baker S.E."/>
            <person name="Andersen M.R."/>
            <person name="Nordberg H.P."/>
            <person name="Cantor M.N."/>
            <person name="Hua S.X."/>
        </authorList>
    </citation>
    <scope>NUCLEOTIDE SEQUENCE [LARGE SCALE GENOMIC DNA]</scope>
    <source>
        <strain evidence="4">IBT 19404</strain>
    </source>
</reference>
<dbReference type="Gene3D" id="3.30.160.60">
    <property type="entry name" value="Classic Zinc Finger"/>
    <property type="match status" value="1"/>
</dbReference>
<protein>
    <recommendedName>
        <fullName evidence="2">C2H2-type domain-containing protein</fullName>
    </recommendedName>
</protein>
<keyword evidence="1" id="KW-0479">Metal-binding</keyword>
<keyword evidence="4" id="KW-1185">Reference proteome</keyword>
<keyword evidence="1" id="KW-0863">Zinc-finger</keyword>
<dbReference type="GO" id="GO:0008270">
    <property type="term" value="F:zinc ion binding"/>
    <property type="evidence" value="ECO:0007669"/>
    <property type="project" value="UniProtKB-KW"/>
</dbReference>
<gene>
    <name evidence="3" type="ORF">BDW42DRAFT_166337</name>
</gene>
<dbReference type="InterPro" id="IPR013087">
    <property type="entry name" value="Znf_C2H2_type"/>
</dbReference>
<name>A0A2J5HYW5_9EURO</name>
<keyword evidence="1" id="KW-0862">Zinc</keyword>
<dbReference type="AlphaFoldDB" id="A0A2J5HYW5"/>
<dbReference type="SUPFAM" id="SSF57667">
    <property type="entry name" value="beta-beta-alpha zinc fingers"/>
    <property type="match status" value="1"/>
</dbReference>
<accession>A0A2J5HYW5</accession>
<dbReference type="EMBL" id="KZ559525">
    <property type="protein sequence ID" value="PLN82652.1"/>
    <property type="molecule type" value="Genomic_DNA"/>
</dbReference>